<name>A0A370G5M5_GLULI</name>
<proteinExistence type="predicted"/>
<dbReference type="Proteomes" id="UP000562982">
    <property type="component" value="Unassembled WGS sequence"/>
</dbReference>
<dbReference type="OrthoDB" id="7282303at2"/>
<accession>A0A370G5M5</accession>
<comment type="caution">
    <text evidence="4">The sequence shown here is derived from an EMBL/GenBank/DDBJ whole genome shotgun (WGS) entry which is preliminary data.</text>
</comment>
<keyword evidence="5" id="KW-1185">Reference proteome</keyword>
<evidence type="ECO:0000313" key="3">
    <source>
        <dbReference type="EMBL" id="MBB2187755.1"/>
    </source>
</evidence>
<feature type="compositionally biased region" description="Pro residues" evidence="1">
    <location>
        <begin position="38"/>
        <end position="55"/>
    </location>
</feature>
<protein>
    <submittedName>
        <fullName evidence="4">Uncharacterized protein</fullName>
    </submittedName>
</protein>
<evidence type="ECO:0000313" key="5">
    <source>
        <dbReference type="Proteomes" id="UP000254958"/>
    </source>
</evidence>
<dbReference type="EMBL" id="QQAW01000006">
    <property type="protein sequence ID" value="RDI37343.1"/>
    <property type="molecule type" value="Genomic_DNA"/>
</dbReference>
<reference evidence="4 5" key="1">
    <citation type="submission" date="2018-07" db="EMBL/GenBank/DDBJ databases">
        <title>Genomic Encyclopedia of Type Strains, Phase IV (KMG-IV): sequencing the most valuable type-strain genomes for metagenomic binning, comparative biology and taxonomic classification.</title>
        <authorList>
            <person name="Goeker M."/>
        </authorList>
    </citation>
    <scope>NUCLEOTIDE SEQUENCE [LARGE SCALE GENOMIC DNA]</scope>
    <source>
        <strain evidence="4 5">DSM 5603</strain>
    </source>
</reference>
<evidence type="ECO:0000313" key="6">
    <source>
        <dbReference type="Proteomes" id="UP000562982"/>
    </source>
</evidence>
<feature type="region of interest" description="Disordered" evidence="1">
    <location>
        <begin position="36"/>
        <end position="55"/>
    </location>
</feature>
<dbReference type="PROSITE" id="PS51257">
    <property type="entry name" value="PROKAR_LIPOPROTEIN"/>
    <property type="match status" value="1"/>
</dbReference>
<evidence type="ECO:0000256" key="1">
    <source>
        <dbReference type="SAM" id="MobiDB-lite"/>
    </source>
</evidence>
<reference evidence="3 6" key="2">
    <citation type="submission" date="2020-04" db="EMBL/GenBank/DDBJ databases">
        <title>Description of novel Gluconacetobacter.</title>
        <authorList>
            <person name="Sombolestani A."/>
        </authorList>
    </citation>
    <scope>NUCLEOTIDE SEQUENCE [LARGE SCALE GENOMIC DNA]</scope>
    <source>
        <strain evidence="3 6">LMG 1382</strain>
    </source>
</reference>
<dbReference type="AlphaFoldDB" id="A0A370G5M5"/>
<dbReference type="Proteomes" id="UP000254958">
    <property type="component" value="Unassembled WGS sequence"/>
</dbReference>
<gene>
    <name evidence="4" type="ORF">C7453_10666</name>
    <name evidence="3" type="ORF">HLH32_15490</name>
</gene>
<organism evidence="4 5">
    <name type="scientific">Gluconacetobacter liquefaciens</name>
    <name type="common">Acetobacter liquefaciens</name>
    <dbReference type="NCBI Taxonomy" id="89584"/>
    <lineage>
        <taxon>Bacteria</taxon>
        <taxon>Pseudomonadati</taxon>
        <taxon>Pseudomonadota</taxon>
        <taxon>Alphaproteobacteria</taxon>
        <taxon>Acetobacterales</taxon>
        <taxon>Acetobacteraceae</taxon>
        <taxon>Gluconacetobacter</taxon>
    </lineage>
</organism>
<feature type="signal peptide" evidence="2">
    <location>
        <begin position="1"/>
        <end position="23"/>
    </location>
</feature>
<dbReference type="EMBL" id="JABEQI010000011">
    <property type="protein sequence ID" value="MBB2187755.1"/>
    <property type="molecule type" value="Genomic_DNA"/>
</dbReference>
<evidence type="ECO:0000256" key="2">
    <source>
        <dbReference type="SAM" id="SignalP"/>
    </source>
</evidence>
<sequence>MLHRLRFASTLMAVSALCVTGLAGCHLVDQRTFDPRASRPPVPHYPPAPPAPRPVPPLVDIRAGTPEGEWRPALQGAVTRALARKPNVLFTVRVMVPAGPTPEQEALAMRQATATYGQAVAAAIVAAGARPEQVEMAAMSDSSMTTGAVRVYVR</sequence>
<feature type="chain" id="PRO_5044585304" evidence="2">
    <location>
        <begin position="24"/>
        <end position="154"/>
    </location>
</feature>
<keyword evidence="2" id="KW-0732">Signal</keyword>
<evidence type="ECO:0000313" key="4">
    <source>
        <dbReference type="EMBL" id="RDI37343.1"/>
    </source>
</evidence>
<dbReference type="RefSeq" id="WP_114727714.1">
    <property type="nucleotide sequence ID" value="NZ_BJMI01000034.1"/>
</dbReference>